<dbReference type="Gene3D" id="3.40.50.300">
    <property type="entry name" value="P-loop containing nucleotide triphosphate hydrolases"/>
    <property type="match status" value="2"/>
</dbReference>
<dbReference type="HOGENOM" id="CLU_000604_36_0_10"/>
<dbReference type="CDD" id="cd03221">
    <property type="entry name" value="ABCF_EF-3"/>
    <property type="match status" value="1"/>
</dbReference>
<evidence type="ECO:0000256" key="2">
    <source>
        <dbReference type="ARBA" id="ARBA00022840"/>
    </source>
</evidence>
<dbReference type="KEGG" id="eao:BD94_2375"/>
<dbReference type="InterPro" id="IPR027417">
    <property type="entry name" value="P-loop_NTPase"/>
</dbReference>
<dbReference type="RefSeq" id="WP_024564103.1">
    <property type="nucleotide sequence ID" value="NZ_CP007547.1"/>
</dbReference>
<evidence type="ECO:0000313" key="6">
    <source>
        <dbReference type="Proteomes" id="UP000028933"/>
    </source>
</evidence>
<protein>
    <submittedName>
        <fullName evidence="5">ABC transporter, ATP-binding protein</fullName>
    </submittedName>
</protein>
<dbReference type="PROSITE" id="PS50893">
    <property type="entry name" value="ABC_TRANSPORTER_2"/>
    <property type="match status" value="2"/>
</dbReference>
<evidence type="ECO:0000313" key="5">
    <source>
        <dbReference type="EMBL" id="AIL46150.1"/>
    </source>
</evidence>
<reference evidence="5" key="1">
    <citation type="journal article" date="2013" name="Lancet">
        <title>First case of E anophelis outbreak in an intensive-care unit.</title>
        <authorList>
            <person name="Teo J."/>
            <person name="Tan S.Y."/>
            <person name="Tay M."/>
            <person name="Ding Y."/>
            <person name="Kjelleberg S."/>
            <person name="Givskov M."/>
            <person name="Lin R.T."/>
            <person name="Yang L."/>
        </authorList>
    </citation>
    <scope>NUCLEOTIDE SEQUENCE [LARGE SCALE GENOMIC DNA]</scope>
    <source>
        <strain evidence="5">NUHP1</strain>
    </source>
</reference>
<dbReference type="GO" id="GO:0005524">
    <property type="term" value="F:ATP binding"/>
    <property type="evidence" value="ECO:0007669"/>
    <property type="project" value="UniProtKB-KW"/>
</dbReference>
<dbReference type="STRING" id="1338011.BD94_2375"/>
<evidence type="ECO:0000256" key="3">
    <source>
        <dbReference type="SAM" id="MobiDB-lite"/>
    </source>
</evidence>
<dbReference type="EMBL" id="CP007547">
    <property type="protein sequence ID" value="AIL46150.1"/>
    <property type="molecule type" value="Genomic_DNA"/>
</dbReference>
<feature type="domain" description="ABC transporter" evidence="4">
    <location>
        <begin position="2"/>
        <end position="242"/>
    </location>
</feature>
<dbReference type="eggNOG" id="COG0488">
    <property type="taxonomic scope" value="Bacteria"/>
</dbReference>
<feature type="region of interest" description="Disordered" evidence="3">
    <location>
        <begin position="249"/>
        <end position="273"/>
    </location>
</feature>
<dbReference type="GO" id="GO:0016887">
    <property type="term" value="F:ATP hydrolysis activity"/>
    <property type="evidence" value="ECO:0007669"/>
    <property type="project" value="InterPro"/>
</dbReference>
<dbReference type="PANTHER" id="PTHR42855:SF2">
    <property type="entry name" value="DRUG RESISTANCE ABC TRANSPORTER,ATP-BINDING PROTEIN"/>
    <property type="match status" value="1"/>
</dbReference>
<dbReference type="InterPro" id="IPR003593">
    <property type="entry name" value="AAA+_ATPase"/>
</dbReference>
<dbReference type="PANTHER" id="PTHR42855">
    <property type="entry name" value="ABC TRANSPORTER ATP-BINDING SUBUNIT"/>
    <property type="match status" value="1"/>
</dbReference>
<dbReference type="Pfam" id="PF00005">
    <property type="entry name" value="ABC_tran"/>
    <property type="match status" value="2"/>
</dbReference>
<dbReference type="InterPro" id="IPR003439">
    <property type="entry name" value="ABC_transporter-like_ATP-bd"/>
</dbReference>
<dbReference type="InterPro" id="IPR017871">
    <property type="entry name" value="ABC_transporter-like_CS"/>
</dbReference>
<keyword evidence="2 5" id="KW-0067">ATP-binding</keyword>
<dbReference type="Proteomes" id="UP000028933">
    <property type="component" value="Chromosome"/>
</dbReference>
<evidence type="ECO:0000256" key="1">
    <source>
        <dbReference type="ARBA" id="ARBA00022741"/>
    </source>
</evidence>
<name>A0A077EL60_9FLAO</name>
<reference evidence="5" key="2">
    <citation type="journal article" date="2015" name="Genome Biol. Evol.">
        <title>Complete Genome Sequence and Transcriptomic Analysis of the Novel Pathogen Elizabethkingia anophelis in Response to Oxidative Stress.</title>
        <authorList>
            <person name="Li Y."/>
            <person name="Liu Y."/>
            <person name="Chew S.C."/>
            <person name="Tay M."/>
            <person name="Salido M.M."/>
            <person name="Teo J."/>
            <person name="Lauro F.M."/>
            <person name="Givskov M."/>
            <person name="Yang L."/>
        </authorList>
    </citation>
    <scope>NUCLEOTIDE SEQUENCE</scope>
    <source>
        <strain evidence="5">NUHP1</strain>
    </source>
</reference>
<organism evidence="5 6">
    <name type="scientific">Elizabethkingia anophelis NUHP1</name>
    <dbReference type="NCBI Taxonomy" id="1338011"/>
    <lineage>
        <taxon>Bacteria</taxon>
        <taxon>Pseudomonadati</taxon>
        <taxon>Bacteroidota</taxon>
        <taxon>Flavobacteriia</taxon>
        <taxon>Flavobacteriales</taxon>
        <taxon>Weeksellaceae</taxon>
        <taxon>Elizabethkingia</taxon>
    </lineage>
</organism>
<proteinExistence type="predicted"/>
<evidence type="ECO:0000259" key="4">
    <source>
        <dbReference type="PROSITE" id="PS50893"/>
    </source>
</evidence>
<dbReference type="SMART" id="SM00382">
    <property type="entry name" value="AAA"/>
    <property type="match status" value="2"/>
</dbReference>
<dbReference type="SUPFAM" id="SSF52540">
    <property type="entry name" value="P-loop containing nucleoside triphosphate hydrolases"/>
    <property type="match status" value="2"/>
</dbReference>
<dbReference type="AlphaFoldDB" id="A0A077EL60"/>
<dbReference type="PROSITE" id="PS00211">
    <property type="entry name" value="ABC_TRANSPORTER_1"/>
    <property type="match status" value="1"/>
</dbReference>
<dbReference type="InterPro" id="IPR051309">
    <property type="entry name" value="ABCF_ATPase"/>
</dbReference>
<feature type="compositionally biased region" description="Basic and acidic residues" evidence="3">
    <location>
        <begin position="249"/>
        <end position="265"/>
    </location>
</feature>
<accession>A0A077EL60</accession>
<keyword evidence="1" id="KW-0547">Nucleotide-binding</keyword>
<feature type="domain" description="ABC transporter" evidence="4">
    <location>
        <begin position="338"/>
        <end position="528"/>
    </location>
</feature>
<sequence length="528" mass="59680">MLTLQNITYQHPDKEILFENLNFIVNKGDKIAIVGNNGSGKSTLLKLISGLLTPSAGDIRTEGSVYYLPQILEQFDTQSIARALGVQKKLSALREILEGIVTEENITVLDDNWDLEEKIKQALETWGLLDFTADESMNRLSGGQKTKVLIAGIEIHQPDIILMDEPTNHLDRQSREQLYEFIENTNKTLLVVSHDRTLLNLLPKTAELSRKEMMLYGGNYDSYKEQKQIQQNALQNSIKNTENALKKAKATERETLERQQKLDAKGKKKQEKAGVAKIMMNTLRNNAENSTAKIRDTHSDKIEGLSQELQQLRRGVPLTDQMKLGFDQANLHRGKILIKAEHINHAYQDKNIWKKPLDVVVSSGERILIIGENGSGKTTLIKLLLGQMKPSEGTIERADFNSVYIDQDYSMINHSLSVIQQAESFNWLPLPEHEVKTILSRFLFGKETWDKSCSVLSGGERMRLLLACLSITGKAPDIIILDEPTNNLDLQNIEILTNAIRDYKGTLLVISHDDVFSEEINIETRILL</sequence>
<dbReference type="FunFam" id="3.40.50.300:FF:001320">
    <property type="entry name" value="Heme ABC transporter ATP-binding protein"/>
    <property type="match status" value="1"/>
</dbReference>
<gene>
    <name evidence="5" type="ORF">BD94_2375</name>
</gene>